<dbReference type="InterPro" id="IPR011009">
    <property type="entry name" value="Kinase-like_dom_sf"/>
</dbReference>
<protein>
    <submittedName>
        <fullName evidence="1">Uncharacterized protein</fullName>
    </submittedName>
</protein>
<evidence type="ECO:0000313" key="1">
    <source>
        <dbReference type="EMBL" id="KAK8895710.1"/>
    </source>
</evidence>
<gene>
    <name evidence="1" type="ORF">M9Y10_013594</name>
</gene>
<dbReference type="SUPFAM" id="SSF56112">
    <property type="entry name" value="Protein kinase-like (PK-like)"/>
    <property type="match status" value="1"/>
</dbReference>
<dbReference type="EMBL" id="JAPFFF010000002">
    <property type="protein sequence ID" value="KAK8895710.1"/>
    <property type="molecule type" value="Genomic_DNA"/>
</dbReference>
<keyword evidence="2" id="KW-1185">Reference proteome</keyword>
<dbReference type="Gene3D" id="1.10.510.10">
    <property type="entry name" value="Transferase(Phosphotransferase) domain 1"/>
    <property type="match status" value="1"/>
</dbReference>
<comment type="caution">
    <text evidence="1">The sequence shown here is derived from an EMBL/GenBank/DDBJ whole genome shotgun (WGS) entry which is preliminary data.</text>
</comment>
<evidence type="ECO:0000313" key="2">
    <source>
        <dbReference type="Proteomes" id="UP001470230"/>
    </source>
</evidence>
<sequence length="179" mass="20810">MIKNKLEIIANKFKVKTNNDLNQCKKKLLSFCFNNNYSQKDKSSNKKNNRKENRFTKKNTHHFKGTYKYASYNSLNGGTTGPRDDLISWFYSILEIYSGSSILPWEPLAQEIMANRNDVFTDSNITSDSACNSNIDRSPLIKMKKMKDYFDLWTDFLGRIFAYRPGITYAVTVDKISTY</sequence>
<accession>A0ABR2KX97</accession>
<dbReference type="Proteomes" id="UP001470230">
    <property type="component" value="Unassembled WGS sequence"/>
</dbReference>
<organism evidence="1 2">
    <name type="scientific">Tritrichomonas musculus</name>
    <dbReference type="NCBI Taxonomy" id="1915356"/>
    <lineage>
        <taxon>Eukaryota</taxon>
        <taxon>Metamonada</taxon>
        <taxon>Parabasalia</taxon>
        <taxon>Tritrichomonadida</taxon>
        <taxon>Tritrichomonadidae</taxon>
        <taxon>Tritrichomonas</taxon>
    </lineage>
</organism>
<proteinExistence type="predicted"/>
<reference evidence="1 2" key="1">
    <citation type="submission" date="2024-04" db="EMBL/GenBank/DDBJ databases">
        <title>Tritrichomonas musculus Genome.</title>
        <authorList>
            <person name="Alves-Ferreira E."/>
            <person name="Grigg M."/>
            <person name="Lorenzi H."/>
            <person name="Galac M."/>
        </authorList>
    </citation>
    <scope>NUCLEOTIDE SEQUENCE [LARGE SCALE GENOMIC DNA]</scope>
    <source>
        <strain evidence="1 2">EAF2021</strain>
    </source>
</reference>
<name>A0ABR2KX97_9EUKA</name>